<evidence type="ECO:0000256" key="9">
    <source>
        <dbReference type="SAM" id="Phobius"/>
    </source>
</evidence>
<dbReference type="Proteomes" id="UP000291343">
    <property type="component" value="Unassembled WGS sequence"/>
</dbReference>
<gene>
    <name evidence="10" type="ORF">LSTR_LSTR012867</name>
</gene>
<evidence type="ECO:0000256" key="2">
    <source>
        <dbReference type="ARBA" id="ARBA00009559"/>
    </source>
</evidence>
<dbReference type="CDD" id="cd11574">
    <property type="entry name" value="GH99"/>
    <property type="match status" value="1"/>
</dbReference>
<evidence type="ECO:0000256" key="8">
    <source>
        <dbReference type="ARBA" id="ARBA00023136"/>
    </source>
</evidence>
<dbReference type="FunCoup" id="A0A482WPB8">
    <property type="interactions" value="256"/>
</dbReference>
<accession>A0A482WPB8</accession>
<proteinExistence type="inferred from homology"/>
<sequence>MAMFPLKLCTVWFQRYGIIIALFAALTFLLVFTFNSNNDSNNPSQERKNIRQVSGFQGASKLKDDVKSILVPKIPSESELRQRWISEKVNRLSKRVKNSNLAKLAYVRPSTNPNYNVHIFYYPWYGNLDHDGEWLHWNHEYLPNWKKEDFKVYPTGRHKPPEDIGSNFYPALGCYSSRDPNIIDKHLQQIRDVGIGVLVVSWYPPNEKDTSDDFFMVLLDAAAKHRLHVAPHMEPYQGRNAINQLTHLRYFLNKYGNHSALHRMTMRGKQLPVFYIYDSYRIDSSAWRELFSTNGQLSVRDTKYDGVFFGLLVDSQHCSEIKKSHFDGFYTYFASNGFSYGSSWKNWQFLGKYADQNRLLFVPSIGPGYVDTTVRPWNAASTRHRRHGHYYEVAWRAALNTQPRPALVTITSFNEWHEGTQIEPAQPRSTPGFTYLDYEPEGPDFYLNLTNYWIRQFTDH</sequence>
<dbReference type="GO" id="GO:0000139">
    <property type="term" value="C:Golgi membrane"/>
    <property type="evidence" value="ECO:0007669"/>
    <property type="project" value="UniProtKB-SubCell"/>
</dbReference>
<keyword evidence="4" id="KW-0378">Hydrolase</keyword>
<dbReference type="PANTHER" id="PTHR13572:SF4">
    <property type="entry name" value="RE57134P"/>
    <property type="match status" value="1"/>
</dbReference>
<keyword evidence="6 9" id="KW-1133">Transmembrane helix</keyword>
<evidence type="ECO:0000256" key="7">
    <source>
        <dbReference type="ARBA" id="ARBA00023034"/>
    </source>
</evidence>
<evidence type="ECO:0008006" key="12">
    <source>
        <dbReference type="Google" id="ProtNLM"/>
    </source>
</evidence>
<evidence type="ECO:0000256" key="6">
    <source>
        <dbReference type="ARBA" id="ARBA00022989"/>
    </source>
</evidence>
<evidence type="ECO:0000256" key="3">
    <source>
        <dbReference type="ARBA" id="ARBA00022692"/>
    </source>
</evidence>
<dbReference type="Gene3D" id="3.20.20.80">
    <property type="entry name" value="Glycosidases"/>
    <property type="match status" value="1"/>
</dbReference>
<evidence type="ECO:0000256" key="4">
    <source>
        <dbReference type="ARBA" id="ARBA00022801"/>
    </source>
</evidence>
<dbReference type="InParanoid" id="A0A482WPB8"/>
<dbReference type="FunFam" id="3.20.20.80:FF:000019">
    <property type="entry name" value="glycoprotein endo-alpha-1,2-mannosidase"/>
    <property type="match status" value="1"/>
</dbReference>
<reference evidence="10 11" key="1">
    <citation type="journal article" date="2017" name="Gigascience">
        <title>Genome sequence of the small brown planthopper, Laodelphax striatellus.</title>
        <authorList>
            <person name="Zhu J."/>
            <person name="Jiang F."/>
            <person name="Wang X."/>
            <person name="Yang P."/>
            <person name="Bao Y."/>
            <person name="Zhao W."/>
            <person name="Wang W."/>
            <person name="Lu H."/>
            <person name="Wang Q."/>
            <person name="Cui N."/>
            <person name="Li J."/>
            <person name="Chen X."/>
            <person name="Luo L."/>
            <person name="Yu J."/>
            <person name="Kang L."/>
            <person name="Cui F."/>
        </authorList>
    </citation>
    <scope>NUCLEOTIDE SEQUENCE [LARGE SCALE GENOMIC DNA]</scope>
    <source>
        <strain evidence="10">Lst14</strain>
    </source>
</reference>
<dbReference type="STRING" id="195883.A0A482WPB8"/>
<keyword evidence="11" id="KW-1185">Reference proteome</keyword>
<dbReference type="Pfam" id="PF16317">
    <property type="entry name" value="Glyco_hydro_99"/>
    <property type="match status" value="1"/>
</dbReference>
<dbReference type="PANTHER" id="PTHR13572">
    <property type="entry name" value="ENDO-ALPHA-1,2-MANNOSIDASE"/>
    <property type="match status" value="1"/>
</dbReference>
<evidence type="ECO:0000313" key="11">
    <source>
        <dbReference type="Proteomes" id="UP000291343"/>
    </source>
</evidence>
<dbReference type="GO" id="GO:0004559">
    <property type="term" value="F:alpha-mannosidase activity"/>
    <property type="evidence" value="ECO:0007669"/>
    <property type="project" value="TreeGrafter"/>
</dbReference>
<keyword evidence="8 9" id="KW-0472">Membrane</keyword>
<dbReference type="InterPro" id="IPR026071">
    <property type="entry name" value="Glyco_Hydrolase_99"/>
</dbReference>
<evidence type="ECO:0000256" key="5">
    <source>
        <dbReference type="ARBA" id="ARBA00022968"/>
    </source>
</evidence>
<feature type="transmembrane region" description="Helical" evidence="9">
    <location>
        <begin position="12"/>
        <end position="34"/>
    </location>
</feature>
<evidence type="ECO:0000256" key="1">
    <source>
        <dbReference type="ARBA" id="ARBA00004323"/>
    </source>
</evidence>
<keyword evidence="5" id="KW-0735">Signal-anchor</keyword>
<name>A0A482WPB8_LAOST</name>
<organism evidence="10 11">
    <name type="scientific">Laodelphax striatellus</name>
    <name type="common">Small brown planthopper</name>
    <name type="synonym">Delphax striatella</name>
    <dbReference type="NCBI Taxonomy" id="195883"/>
    <lineage>
        <taxon>Eukaryota</taxon>
        <taxon>Metazoa</taxon>
        <taxon>Ecdysozoa</taxon>
        <taxon>Arthropoda</taxon>
        <taxon>Hexapoda</taxon>
        <taxon>Insecta</taxon>
        <taxon>Pterygota</taxon>
        <taxon>Neoptera</taxon>
        <taxon>Paraneoptera</taxon>
        <taxon>Hemiptera</taxon>
        <taxon>Auchenorrhyncha</taxon>
        <taxon>Fulgoroidea</taxon>
        <taxon>Delphacidae</taxon>
        <taxon>Criomorphinae</taxon>
        <taxon>Laodelphax</taxon>
    </lineage>
</organism>
<protein>
    <recommendedName>
        <fullName evidence="12">Mannosidase endo-alpha</fullName>
    </recommendedName>
</protein>
<comment type="subcellular location">
    <subcellularLocation>
        <location evidence="1">Golgi apparatus membrane</location>
        <topology evidence="1">Single-pass type II membrane protein</topology>
    </subcellularLocation>
</comment>
<keyword evidence="7" id="KW-0333">Golgi apparatus</keyword>
<dbReference type="AlphaFoldDB" id="A0A482WPB8"/>
<dbReference type="SMR" id="A0A482WPB8"/>
<keyword evidence="3 9" id="KW-0812">Transmembrane</keyword>
<comment type="similarity">
    <text evidence="2">Belongs to the glycosyl hydrolase 99 family.</text>
</comment>
<dbReference type="EMBL" id="QKKF02030011">
    <property type="protein sequence ID" value="RZF34870.1"/>
    <property type="molecule type" value="Genomic_DNA"/>
</dbReference>
<dbReference type="OrthoDB" id="406152at2759"/>
<comment type="caution">
    <text evidence="10">The sequence shown here is derived from an EMBL/GenBank/DDBJ whole genome shotgun (WGS) entry which is preliminary data.</text>
</comment>
<evidence type="ECO:0000313" key="10">
    <source>
        <dbReference type="EMBL" id="RZF34870.1"/>
    </source>
</evidence>